<dbReference type="Proteomes" id="UP000053647">
    <property type="component" value="Unassembled WGS sequence"/>
</dbReference>
<organism evidence="2 3">
    <name type="scientific">Paxillus involutus ATCC 200175</name>
    <dbReference type="NCBI Taxonomy" id="664439"/>
    <lineage>
        <taxon>Eukaryota</taxon>
        <taxon>Fungi</taxon>
        <taxon>Dikarya</taxon>
        <taxon>Basidiomycota</taxon>
        <taxon>Agaricomycotina</taxon>
        <taxon>Agaricomycetes</taxon>
        <taxon>Agaricomycetidae</taxon>
        <taxon>Boletales</taxon>
        <taxon>Paxilineae</taxon>
        <taxon>Paxillaceae</taxon>
        <taxon>Paxillus</taxon>
    </lineage>
</organism>
<feature type="compositionally biased region" description="Polar residues" evidence="1">
    <location>
        <begin position="17"/>
        <end position="26"/>
    </location>
</feature>
<accession>A0A0C9SLR8</accession>
<sequence length="177" mass="19546">MNPQGDNPCSDPPPYSAATQPPNNEGQEPHLPAQQPRHPARSRTSRYRQIMPDHPQPAMTTPALPQQPPIPMQPQQQMNPVFPVTCQRRDQYSLYCSYSPITHHTSKPGCAAFGYLATSTEPEVSSKGIESKKTVVTCAQIVALEKPLLLSLNNSITLYSLNTPLSFTGRLLRVESN</sequence>
<dbReference type="HOGENOM" id="CLU_1518365_0_0_1"/>
<gene>
    <name evidence="2" type="ORF">PAXINDRAFT_21816</name>
</gene>
<proteinExistence type="predicted"/>
<protein>
    <submittedName>
        <fullName evidence="2">Uncharacterized protein</fullName>
    </submittedName>
</protein>
<evidence type="ECO:0000313" key="3">
    <source>
        <dbReference type="Proteomes" id="UP000053647"/>
    </source>
</evidence>
<evidence type="ECO:0000256" key="1">
    <source>
        <dbReference type="SAM" id="MobiDB-lite"/>
    </source>
</evidence>
<feature type="region of interest" description="Disordered" evidence="1">
    <location>
        <begin position="1"/>
        <end position="46"/>
    </location>
</feature>
<dbReference type="AlphaFoldDB" id="A0A0C9SLR8"/>
<reference evidence="2 3" key="1">
    <citation type="submission" date="2014-06" db="EMBL/GenBank/DDBJ databases">
        <authorList>
            <consortium name="DOE Joint Genome Institute"/>
            <person name="Kuo A."/>
            <person name="Kohler A."/>
            <person name="Nagy L.G."/>
            <person name="Floudas D."/>
            <person name="Copeland A."/>
            <person name="Barry K.W."/>
            <person name="Cichocki N."/>
            <person name="Veneault-Fourrey C."/>
            <person name="LaButti K."/>
            <person name="Lindquist E.A."/>
            <person name="Lipzen A."/>
            <person name="Lundell T."/>
            <person name="Morin E."/>
            <person name="Murat C."/>
            <person name="Sun H."/>
            <person name="Tunlid A."/>
            <person name="Henrissat B."/>
            <person name="Grigoriev I.V."/>
            <person name="Hibbett D.S."/>
            <person name="Martin F."/>
            <person name="Nordberg H.P."/>
            <person name="Cantor M.N."/>
            <person name="Hua S.X."/>
        </authorList>
    </citation>
    <scope>NUCLEOTIDE SEQUENCE [LARGE SCALE GENOMIC DNA]</scope>
    <source>
        <strain evidence="2 3">ATCC 200175</strain>
    </source>
</reference>
<name>A0A0C9SLR8_PAXIN</name>
<reference evidence="3" key="2">
    <citation type="submission" date="2015-01" db="EMBL/GenBank/DDBJ databases">
        <title>Evolutionary Origins and Diversification of the Mycorrhizal Mutualists.</title>
        <authorList>
            <consortium name="DOE Joint Genome Institute"/>
            <consortium name="Mycorrhizal Genomics Consortium"/>
            <person name="Kohler A."/>
            <person name="Kuo A."/>
            <person name="Nagy L.G."/>
            <person name="Floudas D."/>
            <person name="Copeland A."/>
            <person name="Barry K.W."/>
            <person name="Cichocki N."/>
            <person name="Veneault-Fourrey C."/>
            <person name="LaButti K."/>
            <person name="Lindquist E.A."/>
            <person name="Lipzen A."/>
            <person name="Lundell T."/>
            <person name="Morin E."/>
            <person name="Murat C."/>
            <person name="Riley R."/>
            <person name="Ohm R."/>
            <person name="Sun H."/>
            <person name="Tunlid A."/>
            <person name="Henrissat B."/>
            <person name="Grigoriev I.V."/>
            <person name="Hibbett D.S."/>
            <person name="Martin F."/>
        </authorList>
    </citation>
    <scope>NUCLEOTIDE SEQUENCE [LARGE SCALE GENOMIC DNA]</scope>
    <source>
        <strain evidence="3">ATCC 200175</strain>
    </source>
</reference>
<dbReference type="EMBL" id="KN821422">
    <property type="protein sequence ID" value="KIJ04899.1"/>
    <property type="molecule type" value="Genomic_DNA"/>
</dbReference>
<evidence type="ECO:0000313" key="2">
    <source>
        <dbReference type="EMBL" id="KIJ04899.1"/>
    </source>
</evidence>
<keyword evidence="3" id="KW-1185">Reference proteome</keyword>